<keyword evidence="7" id="KW-1185">Reference proteome</keyword>
<sequence length="476" mass="51630">MSSSFDHGVEYSSSTSATTIPVEKLTDPALNILYVRLQWVDLINNVRCRVIPLSYFLKLLASSRPGVGIAKVCLGLVYLIAAPGFQPSGEYLYVPDLSTIRPCPYSPGEVSLFGWFQEKTPYLGVDNKLTVEVELCPRATLRRIVRESSNAGVDYLVGFESEFVLLKSTKPVEAASYHSWTTTNALPSGSIVSKVLKEIADGIQASGIELQMYHAEASPGQYEVVTGPLPPLESADALIHTREIIYNTAAKYGLRATFAPRIYMDSAGSSAHAHISVHSKDYTKFAGTLSPVESSFLAAVLANLPALTAVTLPIPASYKRMTDGVWSGGTYINWGTENREAPVRLSNATSPSSRNFEIRFVDGTANPYLALAAILGAGFAGIRDKAKLTIKDCSGPQTAAQMTEEQRQALGITQRLSLTWEEARGQLTNNALLRDRIFGAALTEKYLAVNQTLASALALQDGDDEVAALTRLVEFY</sequence>
<reference evidence="6" key="2">
    <citation type="submission" date="2021-10" db="EMBL/GenBank/DDBJ databases">
        <title>Phylogenomics reveals ancestral predisposition of the termite-cultivated fungus Termitomyces towards a domesticated lifestyle.</title>
        <authorList>
            <person name="Auxier B."/>
            <person name="Grum-Grzhimaylo A."/>
            <person name="Cardenas M.E."/>
            <person name="Lodge J.D."/>
            <person name="Laessoe T."/>
            <person name="Pedersen O."/>
            <person name="Smith M.E."/>
            <person name="Kuyper T.W."/>
            <person name="Franco-Molano E.A."/>
            <person name="Baroni T.J."/>
            <person name="Aanen D.K."/>
        </authorList>
    </citation>
    <scope>NUCLEOTIDE SEQUENCE</scope>
    <source>
        <strain evidence="6">AP01</strain>
        <tissue evidence="6">Mycelium</tissue>
    </source>
</reference>
<dbReference type="Gene3D" id="3.30.590.10">
    <property type="entry name" value="Glutamine synthetase/guanido kinase, catalytic domain"/>
    <property type="match status" value="1"/>
</dbReference>
<evidence type="ECO:0000313" key="7">
    <source>
        <dbReference type="Proteomes" id="UP000775547"/>
    </source>
</evidence>
<dbReference type="InterPro" id="IPR008146">
    <property type="entry name" value="Gln_synth_cat_dom"/>
</dbReference>
<dbReference type="OrthoDB" id="3364440at2759"/>
<dbReference type="InterPro" id="IPR014746">
    <property type="entry name" value="Gln_synth/guanido_kin_cat_dom"/>
</dbReference>
<feature type="domain" description="GS catalytic" evidence="5">
    <location>
        <begin position="137"/>
        <end position="476"/>
    </location>
</feature>
<dbReference type="EMBL" id="JABCKV010000538">
    <property type="protein sequence ID" value="KAG5640731.1"/>
    <property type="molecule type" value="Genomic_DNA"/>
</dbReference>
<proteinExistence type="inferred from homology"/>
<accession>A0A9P7G0J6</accession>
<evidence type="ECO:0000313" key="6">
    <source>
        <dbReference type="EMBL" id="KAG5640731.1"/>
    </source>
</evidence>
<dbReference type="PROSITE" id="PS51987">
    <property type="entry name" value="GS_CATALYTIC"/>
    <property type="match status" value="1"/>
</dbReference>
<protein>
    <recommendedName>
        <fullName evidence="1">Glutamine synthetase</fullName>
    </recommendedName>
</protein>
<name>A0A9P7G0J6_9AGAR</name>
<dbReference type="AlphaFoldDB" id="A0A9P7G0J6"/>
<dbReference type="InterPro" id="IPR036651">
    <property type="entry name" value="Gln_synt_N_sf"/>
</dbReference>
<comment type="similarity">
    <text evidence="3 4">Belongs to the glutamine synthetase family.</text>
</comment>
<evidence type="ECO:0000256" key="2">
    <source>
        <dbReference type="ARBA" id="ARBA00022598"/>
    </source>
</evidence>
<organism evidence="6 7">
    <name type="scientific">Asterophora parasitica</name>
    <dbReference type="NCBI Taxonomy" id="117018"/>
    <lineage>
        <taxon>Eukaryota</taxon>
        <taxon>Fungi</taxon>
        <taxon>Dikarya</taxon>
        <taxon>Basidiomycota</taxon>
        <taxon>Agaricomycotina</taxon>
        <taxon>Agaricomycetes</taxon>
        <taxon>Agaricomycetidae</taxon>
        <taxon>Agaricales</taxon>
        <taxon>Tricholomatineae</taxon>
        <taxon>Lyophyllaceae</taxon>
        <taxon>Asterophora</taxon>
    </lineage>
</organism>
<comment type="caution">
    <text evidence="6">The sequence shown here is derived from an EMBL/GenBank/DDBJ whole genome shotgun (WGS) entry which is preliminary data.</text>
</comment>
<evidence type="ECO:0000256" key="1">
    <source>
        <dbReference type="ARBA" id="ARBA00021364"/>
    </source>
</evidence>
<gene>
    <name evidence="6" type="ORF">DXG03_007378</name>
</gene>
<dbReference type="SMART" id="SM01230">
    <property type="entry name" value="Gln-synt_C"/>
    <property type="match status" value="1"/>
</dbReference>
<dbReference type="Proteomes" id="UP000775547">
    <property type="component" value="Unassembled WGS sequence"/>
</dbReference>
<dbReference type="Gene3D" id="3.10.20.70">
    <property type="entry name" value="Glutamine synthetase, N-terminal domain"/>
    <property type="match status" value="1"/>
</dbReference>
<dbReference type="Pfam" id="PF00120">
    <property type="entry name" value="Gln-synt_C"/>
    <property type="match status" value="1"/>
</dbReference>
<dbReference type="GO" id="GO:0006542">
    <property type="term" value="P:glutamine biosynthetic process"/>
    <property type="evidence" value="ECO:0007669"/>
    <property type="project" value="InterPro"/>
</dbReference>
<keyword evidence="2" id="KW-0436">Ligase</keyword>
<evidence type="ECO:0000256" key="4">
    <source>
        <dbReference type="RuleBase" id="RU000384"/>
    </source>
</evidence>
<evidence type="ECO:0000256" key="3">
    <source>
        <dbReference type="PROSITE-ProRule" id="PRU01331"/>
    </source>
</evidence>
<reference evidence="6" key="1">
    <citation type="submission" date="2020-07" db="EMBL/GenBank/DDBJ databases">
        <authorList>
            <person name="Nieuwenhuis M."/>
            <person name="Van De Peppel L.J.J."/>
        </authorList>
    </citation>
    <scope>NUCLEOTIDE SEQUENCE</scope>
    <source>
        <strain evidence="6">AP01</strain>
        <tissue evidence="6">Mycelium</tissue>
    </source>
</reference>
<dbReference type="PANTHER" id="PTHR43785">
    <property type="entry name" value="GAMMA-GLUTAMYLPUTRESCINE SYNTHETASE"/>
    <property type="match status" value="1"/>
</dbReference>
<evidence type="ECO:0000259" key="5">
    <source>
        <dbReference type="PROSITE" id="PS51987"/>
    </source>
</evidence>
<dbReference type="PANTHER" id="PTHR43785:SF2">
    <property type="entry name" value="TYPE-1 GLUTAMINE SYNTHETASE 1"/>
    <property type="match status" value="1"/>
</dbReference>
<dbReference type="GO" id="GO:0004356">
    <property type="term" value="F:glutamine synthetase activity"/>
    <property type="evidence" value="ECO:0007669"/>
    <property type="project" value="InterPro"/>
</dbReference>
<dbReference type="SUPFAM" id="SSF55931">
    <property type="entry name" value="Glutamine synthetase/guanido kinase"/>
    <property type="match status" value="1"/>
</dbReference>